<evidence type="ECO:0000313" key="5">
    <source>
        <dbReference type="Proteomes" id="UP000193498"/>
    </source>
</evidence>
<evidence type="ECO:0000256" key="2">
    <source>
        <dbReference type="SAM" id="MobiDB-lite"/>
    </source>
</evidence>
<dbReference type="AlphaFoldDB" id="A0A1Y1XTG0"/>
<dbReference type="InterPro" id="IPR026619">
    <property type="entry name" value="CEP95"/>
</dbReference>
<sequence length="810" mass="91752">MTTPVRLSSQNHLFTPKPQRISASLTSANRILRRYSIPIRLKTLSDCTPTLWIILYEAIFDIRIPEIKRQASDFADHIFNLERILKRLEKEVLEAELPHLKPQLICSGDEDSILDLLEIFVEIVKLLDSQLLNSTEEKSSNRDTSLETTGTLSDLTFSSDLSSTQIREILKRYIDELTDDNPDDSLLESRWKALMESSGSSSQSGLPSFSHQLVSSTPISRSSGLSNSRVSSFLSENSEDDTTSLRSSRSGSFSRHTSGSERRSGTDRWSSGDGNTEESFQYQPASSGVNPVANSPSTDSYILDEIERLIERARDGEKISETSKLETILEYLRQEGIEMPSSNLSLSTSEDENISSASQHEPSKSYRTSSRAQSKSVADTTDHLGGSEKSELPIDTSGEHLDGHRSSRIRGDLDEGYGTNSKAFSNVHPSAQSTTEADVKPDVSIDRSFSQSLHTNGSLPRDSRSVYDTSEENTSYDDEQYRILMPKPYATSPKKQSTSKSSKSSRESLGSDYLRDQLESIRRRRQEEKRIPLRKPGERLRVRDDIEEFLTEHGEECNKPSVSKSKNRDAPLPAQLLPTPDDSAYVKKLKEKRREILRKSKSQAHPPQDILHDTLADNEEYFRKLTCRGGTESQNTRSTREAELLKQTKKRIEQENRAAIIKLNQMTKLYAKQSICDRKSRLARLRKEKDNIDQQALSLENRIQSEESKTLNSLFLTTLKLQKSAIAEARREHQMDMKQREGLRKENQKALEALLKSQLADAEKEAREERADSGIKTQKILESMRELQKNQFAHVFEKLRGSNDDPSEYV</sequence>
<keyword evidence="5" id="KW-1185">Reference proteome</keyword>
<proteinExistence type="predicted"/>
<feature type="region of interest" description="Disordered" evidence="2">
    <location>
        <begin position="554"/>
        <end position="580"/>
    </location>
</feature>
<feature type="compositionally biased region" description="Polar residues" evidence="2">
    <location>
        <begin position="418"/>
        <end position="436"/>
    </location>
</feature>
<feature type="compositionally biased region" description="Acidic residues" evidence="2">
    <location>
        <begin position="469"/>
        <end position="478"/>
    </location>
</feature>
<comment type="caution">
    <text evidence="4">The sequence shown here is derived from an EMBL/GenBank/DDBJ whole genome shotgun (WGS) entry which is preliminary data.</text>
</comment>
<feature type="region of interest" description="Disordered" evidence="2">
    <location>
        <begin position="340"/>
        <end position="521"/>
    </location>
</feature>
<protein>
    <recommendedName>
        <fullName evidence="3">DUF5745 domain-containing protein</fullName>
    </recommendedName>
</protein>
<feature type="compositionally biased region" description="Low complexity" evidence="2">
    <location>
        <begin position="244"/>
        <end position="257"/>
    </location>
</feature>
<organism evidence="4 5">
    <name type="scientific">Basidiobolus meristosporus CBS 931.73</name>
    <dbReference type="NCBI Taxonomy" id="1314790"/>
    <lineage>
        <taxon>Eukaryota</taxon>
        <taxon>Fungi</taxon>
        <taxon>Fungi incertae sedis</taxon>
        <taxon>Zoopagomycota</taxon>
        <taxon>Entomophthoromycotina</taxon>
        <taxon>Basidiobolomycetes</taxon>
        <taxon>Basidiobolales</taxon>
        <taxon>Basidiobolaceae</taxon>
        <taxon>Basidiobolus</taxon>
    </lineage>
</organism>
<evidence type="ECO:0000256" key="1">
    <source>
        <dbReference type="SAM" id="Coils"/>
    </source>
</evidence>
<name>A0A1Y1XTG0_9FUNG</name>
<feature type="compositionally biased region" description="Polar residues" evidence="2">
    <location>
        <begin position="447"/>
        <end position="458"/>
    </location>
</feature>
<feature type="compositionally biased region" description="Polar residues" evidence="2">
    <location>
        <begin position="340"/>
        <end position="379"/>
    </location>
</feature>
<dbReference type="InParanoid" id="A0A1Y1XTG0"/>
<feature type="compositionally biased region" description="Polar residues" evidence="2">
    <location>
        <begin position="267"/>
        <end position="298"/>
    </location>
</feature>
<feature type="coiled-coil region" evidence="1">
    <location>
        <begin position="635"/>
        <end position="772"/>
    </location>
</feature>
<gene>
    <name evidence="4" type="ORF">K493DRAFT_77011</name>
</gene>
<feature type="compositionally biased region" description="Basic and acidic residues" evidence="2">
    <location>
        <begin position="380"/>
        <end position="413"/>
    </location>
</feature>
<dbReference type="GO" id="GO:0000922">
    <property type="term" value="C:spindle pole"/>
    <property type="evidence" value="ECO:0007669"/>
    <property type="project" value="InterPro"/>
</dbReference>
<evidence type="ECO:0000259" key="3">
    <source>
        <dbReference type="Pfam" id="PF19016"/>
    </source>
</evidence>
<dbReference type="PANTHER" id="PTHR22545:SF0">
    <property type="entry name" value="CENTROSOMAL PROTEIN OF 95 KDA"/>
    <property type="match status" value="1"/>
</dbReference>
<feature type="compositionally biased region" description="Low complexity" evidence="2">
    <location>
        <begin position="492"/>
        <end position="511"/>
    </location>
</feature>
<reference evidence="4 5" key="1">
    <citation type="submission" date="2016-07" db="EMBL/GenBank/DDBJ databases">
        <title>Pervasive Adenine N6-methylation of Active Genes in Fungi.</title>
        <authorList>
            <consortium name="DOE Joint Genome Institute"/>
            <person name="Mondo S.J."/>
            <person name="Dannebaum R.O."/>
            <person name="Kuo R.C."/>
            <person name="Labutti K."/>
            <person name="Haridas S."/>
            <person name="Kuo A."/>
            <person name="Salamov A."/>
            <person name="Ahrendt S.R."/>
            <person name="Lipzen A."/>
            <person name="Sullivan W."/>
            <person name="Andreopoulos W.B."/>
            <person name="Clum A."/>
            <person name="Lindquist E."/>
            <person name="Daum C."/>
            <person name="Ramamoorthy G.K."/>
            <person name="Gryganskyi A."/>
            <person name="Culley D."/>
            <person name="Magnuson J.K."/>
            <person name="James T.Y."/>
            <person name="O'Malley M.A."/>
            <person name="Stajich J.E."/>
            <person name="Spatafora J.W."/>
            <person name="Visel A."/>
            <person name="Grigoriev I.V."/>
        </authorList>
    </citation>
    <scope>NUCLEOTIDE SEQUENCE [LARGE SCALE GENOMIC DNA]</scope>
    <source>
        <strain evidence="4 5">CBS 931.73</strain>
    </source>
</reference>
<feature type="domain" description="DUF5745" evidence="3">
    <location>
        <begin position="64"/>
        <end position="123"/>
    </location>
</feature>
<evidence type="ECO:0000313" key="4">
    <source>
        <dbReference type="EMBL" id="ORX88584.1"/>
    </source>
</evidence>
<dbReference type="EMBL" id="MCFE01000516">
    <property type="protein sequence ID" value="ORX88584.1"/>
    <property type="molecule type" value="Genomic_DNA"/>
</dbReference>
<dbReference type="Proteomes" id="UP000193498">
    <property type="component" value="Unassembled WGS sequence"/>
</dbReference>
<dbReference type="OrthoDB" id="545730at2759"/>
<dbReference type="PANTHER" id="PTHR22545">
    <property type="entry name" value="CENTROSOMAL PROTEIN OF 95 KDA"/>
    <property type="match status" value="1"/>
</dbReference>
<dbReference type="InterPro" id="IPR044039">
    <property type="entry name" value="DUF5745"/>
</dbReference>
<keyword evidence="1" id="KW-0175">Coiled coil</keyword>
<accession>A0A1Y1XTG0</accession>
<dbReference type="Pfam" id="PF19016">
    <property type="entry name" value="DUF5745"/>
    <property type="match status" value="1"/>
</dbReference>
<feature type="region of interest" description="Disordered" evidence="2">
    <location>
        <begin position="233"/>
        <end position="298"/>
    </location>
</feature>